<dbReference type="STRING" id="326298.Suden_0572"/>
<dbReference type="AlphaFoldDB" id="Q30T30"/>
<proteinExistence type="predicted"/>
<dbReference type="EMBL" id="CP000153">
    <property type="protein sequence ID" value="ABB43851.1"/>
    <property type="molecule type" value="Genomic_DNA"/>
</dbReference>
<reference evidence="2 3" key="1">
    <citation type="journal article" date="2008" name="Appl. Environ. Microbiol.">
        <title>Genome of the epsilonproteobacterial chemolithoautotroph Sulfurimonas denitrificans.</title>
        <authorList>
            <person name="Sievert S.M."/>
            <person name="Scott K.M."/>
            <person name="Klotz M.G."/>
            <person name="Chain P.S.G."/>
            <person name="Hauser L.J."/>
            <person name="Hemp J."/>
            <person name="Huegler M."/>
            <person name="Land M."/>
            <person name="Lapidus A."/>
            <person name="Larimer F.W."/>
            <person name="Lucas S."/>
            <person name="Malfatti S.A."/>
            <person name="Meyer F."/>
            <person name="Paulsen I.T."/>
            <person name="Ren Q."/>
            <person name="Simon J."/>
            <person name="Bailey K."/>
            <person name="Diaz E."/>
            <person name="Fitzpatrick K.A."/>
            <person name="Glover B."/>
            <person name="Gwatney N."/>
            <person name="Korajkic A."/>
            <person name="Long A."/>
            <person name="Mobberley J.M."/>
            <person name="Pantry S.N."/>
            <person name="Pazder G."/>
            <person name="Peterson S."/>
            <person name="Quintanilla J.D."/>
            <person name="Sprinkle R."/>
            <person name="Stephens J."/>
            <person name="Thomas P."/>
            <person name="Vaughn R."/>
            <person name="Weber M.J."/>
            <person name="Wooten L.L."/>
        </authorList>
    </citation>
    <scope>NUCLEOTIDE SEQUENCE [LARGE SCALE GENOMIC DNA]</scope>
    <source>
        <strain evidence="3">ATCC 33889 / DSM 1251</strain>
    </source>
</reference>
<evidence type="ECO:0000256" key="1">
    <source>
        <dbReference type="SAM" id="Phobius"/>
    </source>
</evidence>
<accession>Q30T30</accession>
<dbReference type="InterPro" id="IPR045584">
    <property type="entry name" value="Pilin-like"/>
</dbReference>
<keyword evidence="1" id="KW-0812">Transmembrane</keyword>
<keyword evidence="1" id="KW-1133">Transmembrane helix</keyword>
<evidence type="ECO:0000313" key="2">
    <source>
        <dbReference type="EMBL" id="ABB43851.1"/>
    </source>
</evidence>
<dbReference type="eggNOG" id="COG2165">
    <property type="taxonomic scope" value="Bacteria"/>
</dbReference>
<gene>
    <name evidence="2" type="ordered locus">Suden_0572</name>
</gene>
<evidence type="ECO:0000313" key="3">
    <source>
        <dbReference type="Proteomes" id="UP000002714"/>
    </source>
</evidence>
<keyword evidence="3" id="KW-1185">Reference proteome</keyword>
<protein>
    <submittedName>
        <fullName evidence="2">N-terminal methylation</fullName>
    </submittedName>
</protein>
<keyword evidence="1" id="KW-0472">Membrane</keyword>
<dbReference type="KEGG" id="tdn:Suden_0572"/>
<dbReference type="Proteomes" id="UP000002714">
    <property type="component" value="Chromosome"/>
</dbReference>
<name>Q30T30_SULDN</name>
<dbReference type="SUPFAM" id="SSF54523">
    <property type="entry name" value="Pili subunits"/>
    <property type="match status" value="1"/>
</dbReference>
<organism evidence="2 3">
    <name type="scientific">Sulfurimonas denitrificans (strain ATCC 33889 / DSM 1251)</name>
    <name type="common">Thiomicrospira denitrificans (strain ATCC 33889 / DSM 1251)</name>
    <dbReference type="NCBI Taxonomy" id="326298"/>
    <lineage>
        <taxon>Bacteria</taxon>
        <taxon>Pseudomonadati</taxon>
        <taxon>Campylobacterota</taxon>
        <taxon>Epsilonproteobacteria</taxon>
        <taxon>Campylobacterales</taxon>
        <taxon>Sulfurimonadaceae</taxon>
        <taxon>Sulfurimonas</taxon>
    </lineage>
</organism>
<feature type="transmembrane region" description="Helical" evidence="1">
    <location>
        <begin position="7"/>
        <end position="25"/>
    </location>
</feature>
<sequence length="216" mass="24109">MKKAFTMLELIFIIILIGILVTVVIPRTGSNKLQEAATQVVSHIRYTQHLAMVDDKFDANDANWYKNRWQIFFASTEGSSGEWAYSIFSDSSGRSTGNPDETELAINPLDRSKYLTGGYSAGIIPFGHPKVTKELNLGKEYDVKNIVFSNSCSITKSTRIAFDYLGRPLRGAFYNYNSAYPAKNRLITTQCTITLSNNSKSIVIAIEPETGYSHIL</sequence>
<dbReference type="OrthoDB" id="5363195at2"/>
<dbReference type="RefSeq" id="WP_011372205.1">
    <property type="nucleotide sequence ID" value="NC_007575.1"/>
</dbReference>
<dbReference type="HOGENOM" id="CLU_098556_1_0_7"/>